<name>A0A1M5LTG0_9FIRM</name>
<dbReference type="InterPro" id="IPR004358">
    <property type="entry name" value="Sig_transdc_His_kin-like_C"/>
</dbReference>
<keyword evidence="6 10" id="KW-0418">Kinase</keyword>
<feature type="domain" description="Histidine kinase" evidence="9">
    <location>
        <begin position="33"/>
        <end position="208"/>
    </location>
</feature>
<dbReference type="InterPro" id="IPR005467">
    <property type="entry name" value="His_kinase_dom"/>
</dbReference>
<dbReference type="Gene3D" id="3.30.565.10">
    <property type="entry name" value="Histidine kinase-like ATPase, C-terminal domain"/>
    <property type="match status" value="1"/>
</dbReference>
<dbReference type="SMART" id="SM00387">
    <property type="entry name" value="HATPase_c"/>
    <property type="match status" value="1"/>
</dbReference>
<evidence type="ECO:0000256" key="6">
    <source>
        <dbReference type="ARBA" id="ARBA00022777"/>
    </source>
</evidence>
<dbReference type="PANTHER" id="PTHR43711">
    <property type="entry name" value="TWO-COMPONENT HISTIDINE KINASE"/>
    <property type="match status" value="1"/>
</dbReference>
<evidence type="ECO:0000313" key="11">
    <source>
        <dbReference type="Proteomes" id="UP000243255"/>
    </source>
</evidence>
<evidence type="ECO:0000256" key="8">
    <source>
        <dbReference type="ARBA" id="ARBA00023012"/>
    </source>
</evidence>
<evidence type="ECO:0000259" key="9">
    <source>
        <dbReference type="PROSITE" id="PS50109"/>
    </source>
</evidence>
<keyword evidence="5" id="KW-0547">Nucleotide-binding</keyword>
<dbReference type="PRINTS" id="PR00344">
    <property type="entry name" value="BCTRLSENSOR"/>
</dbReference>
<dbReference type="OrthoDB" id="9813394at2"/>
<evidence type="ECO:0000256" key="2">
    <source>
        <dbReference type="ARBA" id="ARBA00012438"/>
    </source>
</evidence>
<dbReference type="InterPro" id="IPR003594">
    <property type="entry name" value="HATPase_dom"/>
</dbReference>
<dbReference type="GO" id="GO:0004673">
    <property type="term" value="F:protein histidine kinase activity"/>
    <property type="evidence" value="ECO:0007669"/>
    <property type="project" value="UniProtKB-EC"/>
</dbReference>
<keyword evidence="3" id="KW-0597">Phosphoprotein</keyword>
<dbReference type="STRING" id="1121321.SAMN04488530_10580"/>
<dbReference type="SUPFAM" id="SSF55874">
    <property type="entry name" value="ATPase domain of HSP90 chaperone/DNA topoisomerase II/histidine kinase"/>
    <property type="match status" value="1"/>
</dbReference>
<evidence type="ECO:0000256" key="5">
    <source>
        <dbReference type="ARBA" id="ARBA00022741"/>
    </source>
</evidence>
<accession>A0A1M5LTG0</accession>
<dbReference type="FunFam" id="3.30.565.10:FF:000037">
    <property type="entry name" value="Hybrid sensor histidine kinase/response regulator"/>
    <property type="match status" value="1"/>
</dbReference>
<dbReference type="PROSITE" id="PS50109">
    <property type="entry name" value="HIS_KIN"/>
    <property type="match status" value="1"/>
</dbReference>
<sequence>MQLQDLYINNDKSSKYVNNYEKINKRMKQNSYRLLRLLNNVIDISKIESDFYSINLENYDIKMLIEKIVGSIEDYVRNAGLEVKFVSNVDKLIIAFDPEKMEKVLLNILSNSIKFTEPGGKILVDFRAYEDIVEISIKDTGIGIPKDKLDTIFNRFKQVNSLKHRANEGSGIGLSLVKAWVNAHEGDISVNSNENEGTEFVIKLPNKTIESDICIEDKMTCSRDINVERLNIEFSDIYS</sequence>
<dbReference type="GO" id="GO:0005524">
    <property type="term" value="F:ATP binding"/>
    <property type="evidence" value="ECO:0007669"/>
    <property type="project" value="UniProtKB-KW"/>
</dbReference>
<dbReference type="PANTHER" id="PTHR43711:SF26">
    <property type="entry name" value="SENSOR HISTIDINE KINASE RCSC"/>
    <property type="match status" value="1"/>
</dbReference>
<dbReference type="EC" id="2.7.13.3" evidence="2"/>
<dbReference type="EMBL" id="FQWX01000005">
    <property type="protein sequence ID" value="SHG68367.1"/>
    <property type="molecule type" value="Genomic_DNA"/>
</dbReference>
<evidence type="ECO:0000256" key="1">
    <source>
        <dbReference type="ARBA" id="ARBA00000085"/>
    </source>
</evidence>
<comment type="catalytic activity">
    <reaction evidence="1">
        <text>ATP + protein L-histidine = ADP + protein N-phospho-L-histidine.</text>
        <dbReference type="EC" id="2.7.13.3"/>
    </reaction>
</comment>
<proteinExistence type="predicted"/>
<dbReference type="AlphaFoldDB" id="A0A1M5LTG0"/>
<dbReference type="InterPro" id="IPR036890">
    <property type="entry name" value="HATPase_C_sf"/>
</dbReference>
<dbReference type="GO" id="GO:0000160">
    <property type="term" value="P:phosphorelay signal transduction system"/>
    <property type="evidence" value="ECO:0007669"/>
    <property type="project" value="UniProtKB-KW"/>
</dbReference>
<evidence type="ECO:0000256" key="4">
    <source>
        <dbReference type="ARBA" id="ARBA00022679"/>
    </source>
</evidence>
<dbReference type="Proteomes" id="UP000243255">
    <property type="component" value="Unassembled WGS sequence"/>
</dbReference>
<keyword evidence="8" id="KW-0902">Two-component regulatory system</keyword>
<evidence type="ECO:0000256" key="7">
    <source>
        <dbReference type="ARBA" id="ARBA00022840"/>
    </source>
</evidence>
<evidence type="ECO:0000313" key="10">
    <source>
        <dbReference type="EMBL" id="SHG68367.1"/>
    </source>
</evidence>
<dbReference type="InterPro" id="IPR050736">
    <property type="entry name" value="Sensor_HK_Regulatory"/>
</dbReference>
<protein>
    <recommendedName>
        <fullName evidence="2">histidine kinase</fullName>
        <ecNumber evidence="2">2.7.13.3</ecNumber>
    </recommendedName>
</protein>
<keyword evidence="7" id="KW-0067">ATP-binding</keyword>
<dbReference type="RefSeq" id="WP_073124428.1">
    <property type="nucleotide sequence ID" value="NZ_BAABCH010000026.1"/>
</dbReference>
<reference evidence="11" key="1">
    <citation type="submission" date="2016-11" db="EMBL/GenBank/DDBJ databases">
        <authorList>
            <person name="Varghese N."/>
            <person name="Submissions S."/>
        </authorList>
    </citation>
    <scope>NUCLEOTIDE SEQUENCE [LARGE SCALE GENOMIC DNA]</scope>
    <source>
        <strain evidence="11">DSM 2635</strain>
    </source>
</reference>
<keyword evidence="11" id="KW-1185">Reference proteome</keyword>
<dbReference type="Pfam" id="PF02518">
    <property type="entry name" value="HATPase_c"/>
    <property type="match status" value="1"/>
</dbReference>
<organism evidence="10 11">
    <name type="scientific">Asaccharospora irregularis DSM 2635</name>
    <dbReference type="NCBI Taxonomy" id="1121321"/>
    <lineage>
        <taxon>Bacteria</taxon>
        <taxon>Bacillati</taxon>
        <taxon>Bacillota</taxon>
        <taxon>Clostridia</taxon>
        <taxon>Peptostreptococcales</taxon>
        <taxon>Peptostreptococcaceae</taxon>
        <taxon>Asaccharospora</taxon>
    </lineage>
</organism>
<keyword evidence="4" id="KW-0808">Transferase</keyword>
<gene>
    <name evidence="10" type="ORF">SAMN04488530_10580</name>
</gene>
<evidence type="ECO:0000256" key="3">
    <source>
        <dbReference type="ARBA" id="ARBA00022553"/>
    </source>
</evidence>